<sequence length="78" mass="8133">MESLHQAAGEGRCVGQRPFDAGDIAPMAEAQIQIEVRLLTAAMDGIGLQWLLDPSTDVAAAVTVCVDRAVGAWRAPSG</sequence>
<dbReference type="HOGENOM" id="CLU_2615029_0_0_11"/>
<accession>C7MFP5</accession>
<proteinExistence type="predicted"/>
<dbReference type="Proteomes" id="UP000001919">
    <property type="component" value="Chromosome"/>
</dbReference>
<protein>
    <submittedName>
        <fullName evidence="1">Uncharacterized protein</fullName>
    </submittedName>
</protein>
<evidence type="ECO:0000313" key="2">
    <source>
        <dbReference type="Proteomes" id="UP000001919"/>
    </source>
</evidence>
<gene>
    <name evidence="1" type="ordered locus">Bfae_24750</name>
</gene>
<evidence type="ECO:0000313" key="1">
    <source>
        <dbReference type="EMBL" id="ACU86262.1"/>
    </source>
</evidence>
<dbReference type="AlphaFoldDB" id="C7MFP5"/>
<keyword evidence="2" id="KW-1185">Reference proteome</keyword>
<dbReference type="STRING" id="446465.Bfae_24750"/>
<dbReference type="EMBL" id="CP001643">
    <property type="protein sequence ID" value="ACU86262.1"/>
    <property type="molecule type" value="Genomic_DNA"/>
</dbReference>
<dbReference type="OrthoDB" id="5118063at2"/>
<dbReference type="Gene3D" id="1.10.357.10">
    <property type="entry name" value="Tetracycline Repressor, domain 2"/>
    <property type="match status" value="1"/>
</dbReference>
<reference evidence="1 2" key="1">
    <citation type="journal article" date="2009" name="Stand. Genomic Sci.">
        <title>Complete genome sequence of Brachybacterium faecium type strain (Schefferle 6-10).</title>
        <authorList>
            <person name="Lapidus A."/>
            <person name="Pukall R."/>
            <person name="Labuttii K."/>
            <person name="Copeland A."/>
            <person name="Del Rio T.G."/>
            <person name="Nolan M."/>
            <person name="Chen F."/>
            <person name="Lucas S."/>
            <person name="Tice H."/>
            <person name="Cheng J.F."/>
            <person name="Bruce D."/>
            <person name="Goodwin L."/>
            <person name="Pitluck S."/>
            <person name="Rohde M."/>
            <person name="Goker M."/>
            <person name="Pati A."/>
            <person name="Ivanova N."/>
            <person name="Mavrommatis K."/>
            <person name="Chen A."/>
            <person name="Palaniappan K."/>
            <person name="D'haeseleer P."/>
            <person name="Chain P."/>
            <person name="Bristow J."/>
            <person name="Eisen J.A."/>
            <person name="Markowitz V."/>
            <person name="Hugenholtz P."/>
            <person name="Kyrpides N.C."/>
            <person name="Klenk H.P."/>
        </authorList>
    </citation>
    <scope>NUCLEOTIDE SEQUENCE [LARGE SCALE GENOMIC DNA]</scope>
    <source>
        <strain evidence="2">ATCC 43885 / DSM 4810 / JCM 11609 / LMG 19847 / NBRC 14762 / NCIMB 9860 / 6-10</strain>
    </source>
</reference>
<dbReference type="eggNOG" id="COG1309">
    <property type="taxonomic scope" value="Bacteria"/>
</dbReference>
<name>C7MFP5_BRAFD</name>
<organism evidence="1 2">
    <name type="scientific">Brachybacterium faecium (strain ATCC 43885 / DSM 4810 / JCM 11609 / LMG 19847 / NBRC 14762 / NCIMB 9860 / 6-10)</name>
    <dbReference type="NCBI Taxonomy" id="446465"/>
    <lineage>
        <taxon>Bacteria</taxon>
        <taxon>Bacillati</taxon>
        <taxon>Actinomycetota</taxon>
        <taxon>Actinomycetes</taxon>
        <taxon>Micrococcales</taxon>
        <taxon>Dermabacteraceae</taxon>
        <taxon>Brachybacterium</taxon>
    </lineage>
</organism>
<dbReference type="PATRIC" id="fig|446465.5.peg.2454"/>
<dbReference type="KEGG" id="bfa:Bfae_24750"/>